<dbReference type="EMBL" id="CM000951">
    <property type="protein sequence ID" value="EDY55387.1"/>
    <property type="molecule type" value="Genomic_DNA"/>
</dbReference>
<dbReference type="InterPro" id="IPR006059">
    <property type="entry name" value="SBP"/>
</dbReference>
<feature type="compositionally biased region" description="Basic residues" evidence="1">
    <location>
        <begin position="1"/>
        <end position="11"/>
    </location>
</feature>
<accession>B5HRD2</accession>
<reference evidence="2" key="1">
    <citation type="submission" date="2009-10" db="EMBL/GenBank/DDBJ databases">
        <title>The genome sequence of Streptomyces sviceus strain ATCC 29083.</title>
        <authorList>
            <consortium name="The Broad Institute Genome Sequencing Platform"/>
            <consortium name="Broad Institute Microbial Sequencing Center"/>
            <person name="Fischbach M."/>
            <person name="Godfrey P."/>
            <person name="Ward D."/>
            <person name="Young S."/>
            <person name="Zeng Q."/>
            <person name="Koehrsen M."/>
            <person name="Alvarado L."/>
            <person name="Berlin A.M."/>
            <person name="Bochicchio J."/>
            <person name="Borenstein D."/>
            <person name="Chapman S.B."/>
            <person name="Chen Z."/>
            <person name="Engels R."/>
            <person name="Freedman E."/>
            <person name="Gellesch M."/>
            <person name="Goldberg J."/>
            <person name="Griggs A."/>
            <person name="Gujja S."/>
            <person name="Heilman E.R."/>
            <person name="Heiman D.I."/>
            <person name="Hepburn T.A."/>
            <person name="Howarth C."/>
            <person name="Jen D."/>
            <person name="Larson L."/>
            <person name="Lewis B."/>
            <person name="Mehta T."/>
            <person name="Park D."/>
            <person name="Pearson M."/>
            <person name="Richards J."/>
            <person name="Roberts A."/>
            <person name="Saif S."/>
            <person name="Shea T.D."/>
            <person name="Shenoy N."/>
            <person name="Sisk P."/>
            <person name="Stolte C."/>
            <person name="Sykes S.N."/>
            <person name="Thomson T."/>
            <person name="Walk T."/>
            <person name="White J."/>
            <person name="Yandava C."/>
            <person name="Straight P."/>
            <person name="Clardy J."/>
            <person name="Hung D."/>
            <person name="Kolter R."/>
            <person name="Mekalanos J."/>
            <person name="Walker S."/>
            <person name="Walsh C.T."/>
            <person name="Wieland-Brown L.C."/>
            <person name="Haas B."/>
            <person name="Nusbaum C."/>
            <person name="Birren B."/>
        </authorList>
    </citation>
    <scope>NUCLEOTIDE SEQUENCE [LARGE SCALE GENOMIC DNA]</scope>
    <source>
        <strain evidence="2">ATCC 29083</strain>
    </source>
</reference>
<keyword evidence="3" id="KW-1185">Reference proteome</keyword>
<dbReference type="InterPro" id="IPR050490">
    <property type="entry name" value="Bact_solute-bd_prot1"/>
</dbReference>
<dbReference type="eggNOG" id="COG1653">
    <property type="taxonomic scope" value="Bacteria"/>
</dbReference>
<evidence type="ECO:0000256" key="1">
    <source>
        <dbReference type="SAM" id="MobiDB-lite"/>
    </source>
</evidence>
<dbReference type="CDD" id="cd13585">
    <property type="entry name" value="PBP2_TMBP_like"/>
    <property type="match status" value="1"/>
</dbReference>
<evidence type="ECO:0000313" key="2">
    <source>
        <dbReference type="EMBL" id="EDY55387.1"/>
    </source>
</evidence>
<feature type="region of interest" description="Disordered" evidence="1">
    <location>
        <begin position="1"/>
        <end position="21"/>
    </location>
</feature>
<gene>
    <name evidence="2" type="ORF">SSEG_01967</name>
</gene>
<dbReference type="HOGENOM" id="CLU_031285_10_1_11"/>
<dbReference type="PANTHER" id="PTHR43649:SF12">
    <property type="entry name" value="DIACETYLCHITOBIOSE BINDING PROTEIN DASA"/>
    <property type="match status" value="1"/>
</dbReference>
<dbReference type="SUPFAM" id="SSF53850">
    <property type="entry name" value="Periplasmic binding protein-like II"/>
    <property type="match status" value="1"/>
</dbReference>
<dbReference type="AlphaFoldDB" id="B5HRD2"/>
<proteinExistence type="predicted"/>
<dbReference type="PANTHER" id="PTHR43649">
    <property type="entry name" value="ARABINOSE-BINDING PROTEIN-RELATED"/>
    <property type="match status" value="1"/>
</dbReference>
<organism evidence="2 3">
    <name type="scientific">Streptomyces sviceus (strain ATCC 29083 / DSM 924 / JCM 4929 / NBRC 13980 / NCIMB 11184 / NRRL 5439 / UC 5370)</name>
    <dbReference type="NCBI Taxonomy" id="463191"/>
    <lineage>
        <taxon>Bacteria</taxon>
        <taxon>Bacillati</taxon>
        <taxon>Actinomycetota</taxon>
        <taxon>Actinomycetes</taxon>
        <taxon>Kitasatosporales</taxon>
        <taxon>Streptomycetaceae</taxon>
        <taxon>Streptomyces</taxon>
    </lineage>
</organism>
<dbReference type="Proteomes" id="UP000002785">
    <property type="component" value="Chromosome"/>
</dbReference>
<sequence length="440" mass="48086">MSRRAKAQSRSRIRDKDVSMSALSNSNWDRRNVLRAAMGLAAAGGLAACGSNNGRGGSGGSGTQLTQMFHAYGEAGTEQAIKRYAKAYKKANVTTNWITGNTFEAKLFSSLLTKQAPDVFEFHPQIQMVKSGQVADLTDIIDPVKDDFNPADIKSHTVDGKIYGVRMIDDPQFFFYRKSMLEKAKVDVPTTLDELLEAAEKLTTNKVKGVFLGNDLTPAINPLLWSAGADTLTPDNKPAFHTDAVVAGIKQLRQLFTSGNLLLDAPADYWDPSAINQGLCAIQFCGMWAMPAMQKALGDDLGVFPFPKVGDNGKQSVYNGGWSMFVNAKGKNVDAAKEYVKWLWIDQKEYQEDWATSYGFHIPPRTSIAQSATKLKSGLPAEGVKLFNEFGHFDNIGWTQSMITALTDAFTNSVRKNGDPNAALATAEKKVNAELKKLFG</sequence>
<evidence type="ECO:0000313" key="3">
    <source>
        <dbReference type="Proteomes" id="UP000002785"/>
    </source>
</evidence>
<name>B5HRD2_STRX2</name>
<protein>
    <submittedName>
        <fullName evidence="2">ABC transporter sugar-binding protein</fullName>
    </submittedName>
</protein>
<dbReference type="Pfam" id="PF01547">
    <property type="entry name" value="SBP_bac_1"/>
    <property type="match status" value="1"/>
</dbReference>
<dbReference type="Gene3D" id="3.40.190.10">
    <property type="entry name" value="Periplasmic binding protein-like II"/>
    <property type="match status" value="1"/>
</dbReference>